<dbReference type="OrthoDB" id="9794370at2"/>
<accession>A0A4R1RU45</accession>
<dbReference type="InterPro" id="IPR020449">
    <property type="entry name" value="Tscrpt_reg_AraC-type_HTH"/>
</dbReference>
<dbReference type="InterPro" id="IPR041522">
    <property type="entry name" value="CdaR_GGDEF"/>
</dbReference>
<dbReference type="Pfam" id="PF17853">
    <property type="entry name" value="GGDEF_2"/>
    <property type="match status" value="1"/>
</dbReference>
<keyword evidence="5" id="KW-0805">Transcription regulation</keyword>
<dbReference type="CDD" id="cd17536">
    <property type="entry name" value="REC_YesN-like"/>
    <property type="match status" value="1"/>
</dbReference>
<evidence type="ECO:0000256" key="5">
    <source>
        <dbReference type="ARBA" id="ARBA00023015"/>
    </source>
</evidence>
<evidence type="ECO:0000313" key="11">
    <source>
        <dbReference type="EMBL" id="TCL70078.1"/>
    </source>
</evidence>
<dbReference type="Gene3D" id="1.10.10.60">
    <property type="entry name" value="Homeodomain-like"/>
    <property type="match status" value="2"/>
</dbReference>
<keyword evidence="3 8" id="KW-0597">Phosphoprotein</keyword>
<evidence type="ECO:0000313" key="12">
    <source>
        <dbReference type="Proteomes" id="UP000295008"/>
    </source>
</evidence>
<sequence>MENMLKVLIVDDDEVIRLGIAKNIRWEEHGFQVAATAENGLEGLELAKTHKPHIVLTDIRMPFMDGLEMSERIHEGLPRAKVIFLTAYDDFEYARKALHLKANGYILKYAANQEILDAVIKARAELIEERNWRERSDRANLLLRRQFLNDLLRGKVAEAQLAEEANLFNISFPGRQFCVAALAVAEPENGAAGKDQRDPELSFQSIYNVCGEFIAEEGRVIALVEARPYLQLIFNCKESDAESNDRIVDALEEIQQRLKNRLKMTLDIGVGNLYEGPRNIPLSYQEALQALEMRTILKKSGIIHIDSIRHNESSQVAVFKKIVDYVYRNFNQKNLSLNQIAKEVHVSHTYICTLFKKYMRVNLSEYLMQTRVEKAKELIRNTDLKTYEVAEKVGYSNAQYFSVLFKKYTGYTPTEFRNS</sequence>
<evidence type="ECO:0000256" key="3">
    <source>
        <dbReference type="ARBA" id="ARBA00022553"/>
    </source>
</evidence>
<keyword evidence="7" id="KW-0804">Transcription</keyword>
<evidence type="ECO:0000256" key="8">
    <source>
        <dbReference type="PROSITE-ProRule" id="PRU00169"/>
    </source>
</evidence>
<keyword evidence="4" id="KW-0902">Two-component regulatory system</keyword>
<dbReference type="EMBL" id="SLUN01000010">
    <property type="protein sequence ID" value="TCL70078.1"/>
    <property type="molecule type" value="Genomic_DNA"/>
</dbReference>
<keyword evidence="6" id="KW-0238">DNA-binding</keyword>
<evidence type="ECO:0000259" key="9">
    <source>
        <dbReference type="PROSITE" id="PS01124"/>
    </source>
</evidence>
<dbReference type="InterPro" id="IPR018060">
    <property type="entry name" value="HTH_AraC"/>
</dbReference>
<dbReference type="PANTHER" id="PTHR42713:SF3">
    <property type="entry name" value="TRANSCRIPTIONAL REGULATORY PROTEIN HPTR"/>
    <property type="match status" value="1"/>
</dbReference>
<feature type="modified residue" description="4-aspartylphosphate" evidence="8">
    <location>
        <position position="58"/>
    </location>
</feature>
<name>A0A4R1RU45_HYDET</name>
<evidence type="ECO:0000259" key="10">
    <source>
        <dbReference type="PROSITE" id="PS50110"/>
    </source>
</evidence>
<keyword evidence="12" id="KW-1185">Reference proteome</keyword>
<comment type="caution">
    <text evidence="11">The sequence shown here is derived from an EMBL/GenBank/DDBJ whole genome shotgun (WGS) entry which is preliminary data.</text>
</comment>
<dbReference type="GO" id="GO:0000160">
    <property type="term" value="P:phosphorelay signal transduction system"/>
    <property type="evidence" value="ECO:0007669"/>
    <property type="project" value="UniProtKB-KW"/>
</dbReference>
<dbReference type="GO" id="GO:0003700">
    <property type="term" value="F:DNA-binding transcription factor activity"/>
    <property type="evidence" value="ECO:0007669"/>
    <property type="project" value="InterPro"/>
</dbReference>
<dbReference type="Proteomes" id="UP000295008">
    <property type="component" value="Unassembled WGS sequence"/>
</dbReference>
<dbReference type="PANTHER" id="PTHR42713">
    <property type="entry name" value="HISTIDINE KINASE-RELATED"/>
    <property type="match status" value="1"/>
</dbReference>
<dbReference type="AlphaFoldDB" id="A0A4R1RU45"/>
<dbReference type="SMART" id="SM00448">
    <property type="entry name" value="REC"/>
    <property type="match status" value="1"/>
</dbReference>
<dbReference type="Gene3D" id="3.40.50.2300">
    <property type="match status" value="1"/>
</dbReference>
<proteinExistence type="predicted"/>
<dbReference type="PROSITE" id="PS50110">
    <property type="entry name" value="RESPONSE_REGULATORY"/>
    <property type="match status" value="1"/>
</dbReference>
<dbReference type="PRINTS" id="PR00032">
    <property type="entry name" value="HTHARAC"/>
</dbReference>
<reference evidence="11 12" key="1">
    <citation type="submission" date="2019-03" db="EMBL/GenBank/DDBJ databases">
        <title>Genomic Encyclopedia of Type Strains, Phase IV (KMG-IV): sequencing the most valuable type-strain genomes for metagenomic binning, comparative biology and taxonomic classification.</title>
        <authorList>
            <person name="Goeker M."/>
        </authorList>
    </citation>
    <scope>NUCLEOTIDE SEQUENCE [LARGE SCALE GENOMIC DNA]</scope>
    <source>
        <strain evidence="11 12">LX-B</strain>
    </source>
</reference>
<dbReference type="InterPro" id="IPR011006">
    <property type="entry name" value="CheY-like_superfamily"/>
</dbReference>
<gene>
    <name evidence="11" type="ORF">EDC14_101067</name>
</gene>
<evidence type="ECO:0000256" key="6">
    <source>
        <dbReference type="ARBA" id="ARBA00023125"/>
    </source>
</evidence>
<feature type="domain" description="HTH araC/xylS-type" evidence="9">
    <location>
        <begin position="320"/>
        <end position="419"/>
    </location>
</feature>
<evidence type="ECO:0000256" key="7">
    <source>
        <dbReference type="ARBA" id="ARBA00023163"/>
    </source>
</evidence>
<dbReference type="SMART" id="SM00342">
    <property type="entry name" value="HTH_ARAC"/>
    <property type="match status" value="1"/>
</dbReference>
<dbReference type="SUPFAM" id="SSF52172">
    <property type="entry name" value="CheY-like"/>
    <property type="match status" value="1"/>
</dbReference>
<keyword evidence="2" id="KW-0963">Cytoplasm</keyword>
<dbReference type="InterPro" id="IPR051552">
    <property type="entry name" value="HptR"/>
</dbReference>
<evidence type="ECO:0000256" key="2">
    <source>
        <dbReference type="ARBA" id="ARBA00022490"/>
    </source>
</evidence>
<comment type="subcellular location">
    <subcellularLocation>
        <location evidence="1">Cytoplasm</location>
    </subcellularLocation>
</comment>
<organism evidence="11 12">
    <name type="scientific">Hydrogenispora ethanolica</name>
    <dbReference type="NCBI Taxonomy" id="1082276"/>
    <lineage>
        <taxon>Bacteria</taxon>
        <taxon>Bacillati</taxon>
        <taxon>Bacillota</taxon>
        <taxon>Hydrogenispora</taxon>
    </lineage>
</organism>
<dbReference type="PROSITE" id="PS01124">
    <property type="entry name" value="HTH_ARAC_FAMILY_2"/>
    <property type="match status" value="1"/>
</dbReference>
<dbReference type="GO" id="GO:0005737">
    <property type="term" value="C:cytoplasm"/>
    <property type="evidence" value="ECO:0007669"/>
    <property type="project" value="UniProtKB-SubCell"/>
</dbReference>
<dbReference type="GO" id="GO:0043565">
    <property type="term" value="F:sequence-specific DNA binding"/>
    <property type="evidence" value="ECO:0007669"/>
    <property type="project" value="InterPro"/>
</dbReference>
<evidence type="ECO:0000256" key="1">
    <source>
        <dbReference type="ARBA" id="ARBA00004496"/>
    </source>
</evidence>
<dbReference type="InterPro" id="IPR001789">
    <property type="entry name" value="Sig_transdc_resp-reg_receiver"/>
</dbReference>
<evidence type="ECO:0000256" key="4">
    <source>
        <dbReference type="ARBA" id="ARBA00023012"/>
    </source>
</evidence>
<dbReference type="InterPro" id="IPR009057">
    <property type="entry name" value="Homeodomain-like_sf"/>
</dbReference>
<protein>
    <submittedName>
        <fullName evidence="11">Two-component system response regulator YesN</fullName>
    </submittedName>
</protein>
<dbReference type="Pfam" id="PF00072">
    <property type="entry name" value="Response_reg"/>
    <property type="match status" value="1"/>
</dbReference>
<dbReference type="Pfam" id="PF12833">
    <property type="entry name" value="HTH_18"/>
    <property type="match status" value="1"/>
</dbReference>
<feature type="domain" description="Response regulatory" evidence="10">
    <location>
        <begin position="6"/>
        <end position="123"/>
    </location>
</feature>
<dbReference type="SUPFAM" id="SSF46689">
    <property type="entry name" value="Homeodomain-like"/>
    <property type="match status" value="1"/>
</dbReference>